<comment type="catalytic activity">
    <reaction evidence="1">
        <text>(4aS,6R)-4a-hydroxy-L-erythro-5,6,7,8-tetrahydrobiopterin = (6R)-L-erythro-6,7-dihydrobiopterin + H2O</text>
        <dbReference type="Rhea" id="RHEA:11920"/>
        <dbReference type="ChEBI" id="CHEBI:15377"/>
        <dbReference type="ChEBI" id="CHEBI:15642"/>
        <dbReference type="ChEBI" id="CHEBI:43120"/>
        <dbReference type="EC" id="4.2.1.96"/>
    </reaction>
</comment>
<dbReference type="Pfam" id="PF01329">
    <property type="entry name" value="Pterin_4a"/>
    <property type="match status" value="1"/>
</dbReference>
<evidence type="ECO:0000313" key="6">
    <source>
        <dbReference type="EMBL" id="CAH2351657.1"/>
    </source>
</evidence>
<dbReference type="OrthoDB" id="277398at2759"/>
<dbReference type="EMBL" id="CAKXYY010000004">
    <property type="protein sequence ID" value="CAH2351657.1"/>
    <property type="molecule type" value="Genomic_DNA"/>
</dbReference>
<evidence type="ECO:0000256" key="4">
    <source>
        <dbReference type="ARBA" id="ARBA00023239"/>
    </source>
</evidence>
<dbReference type="EC" id="4.2.1.96" evidence="3"/>
<evidence type="ECO:0000256" key="5">
    <source>
        <dbReference type="ARBA" id="ARBA00030497"/>
    </source>
</evidence>
<keyword evidence="7" id="KW-1185">Reference proteome</keyword>
<keyword evidence="4" id="KW-0456">Lyase</keyword>
<comment type="caution">
    <text evidence="6">The sequence shown here is derived from an EMBL/GenBank/DDBJ whole genome shotgun (WGS) entry which is preliminary data.</text>
</comment>
<evidence type="ECO:0000256" key="1">
    <source>
        <dbReference type="ARBA" id="ARBA00001554"/>
    </source>
</evidence>
<dbReference type="PANTHER" id="PTHR12599">
    <property type="entry name" value="PTERIN-4-ALPHA-CARBINOLAMINE DEHYDRATASE"/>
    <property type="match status" value="1"/>
</dbReference>
<accession>A0A9P0QMV9</accession>
<dbReference type="InterPro" id="IPR001533">
    <property type="entry name" value="Pterin_deHydtase"/>
</dbReference>
<dbReference type="Gene3D" id="3.30.1360.20">
    <property type="entry name" value="Transcriptional coactivator/pterin dehydratase"/>
    <property type="match status" value="1"/>
</dbReference>
<dbReference type="Proteomes" id="UP000837801">
    <property type="component" value="Unassembled WGS sequence"/>
</dbReference>
<evidence type="ECO:0000256" key="2">
    <source>
        <dbReference type="ARBA" id="ARBA00006472"/>
    </source>
</evidence>
<evidence type="ECO:0000256" key="3">
    <source>
        <dbReference type="ARBA" id="ARBA00013252"/>
    </source>
</evidence>
<evidence type="ECO:0000313" key="7">
    <source>
        <dbReference type="Proteomes" id="UP000837801"/>
    </source>
</evidence>
<sequence length="112" mass="12535">MKIPPLSQQLIARSLSELNSSSKKVVWQVTTSPTSHSHLETNLIFKNFGTTWKFLNDVKDYSHKLKHHPTITTTYNKVNLVITTHDVGNSLTDLDFQLAEAIASSSNLDGLK</sequence>
<dbReference type="InterPro" id="IPR036428">
    <property type="entry name" value="PCD_sf"/>
</dbReference>
<dbReference type="AlphaFoldDB" id="A0A9P0QMV9"/>
<organism evidence="6 7">
    <name type="scientific">[Candida] railenensis</name>
    <dbReference type="NCBI Taxonomy" id="45579"/>
    <lineage>
        <taxon>Eukaryota</taxon>
        <taxon>Fungi</taxon>
        <taxon>Dikarya</taxon>
        <taxon>Ascomycota</taxon>
        <taxon>Saccharomycotina</taxon>
        <taxon>Pichiomycetes</taxon>
        <taxon>Debaryomycetaceae</taxon>
        <taxon>Kurtzmaniella</taxon>
    </lineage>
</organism>
<dbReference type="SUPFAM" id="SSF55248">
    <property type="entry name" value="PCD-like"/>
    <property type="match status" value="1"/>
</dbReference>
<dbReference type="GO" id="GO:0006729">
    <property type="term" value="P:tetrahydrobiopterin biosynthetic process"/>
    <property type="evidence" value="ECO:0007669"/>
    <property type="project" value="InterPro"/>
</dbReference>
<dbReference type="PANTHER" id="PTHR12599:SF0">
    <property type="entry name" value="PTERIN-4-ALPHA-CARBINOLAMINE DEHYDRATASE"/>
    <property type="match status" value="1"/>
</dbReference>
<reference evidence="6" key="1">
    <citation type="submission" date="2022-03" db="EMBL/GenBank/DDBJ databases">
        <authorList>
            <person name="Legras J.-L."/>
            <person name="Devillers H."/>
            <person name="Grondin C."/>
        </authorList>
    </citation>
    <scope>NUCLEOTIDE SEQUENCE</scope>
    <source>
        <strain evidence="6">CLIB 1423</strain>
    </source>
</reference>
<dbReference type="GO" id="GO:0008124">
    <property type="term" value="F:4-alpha-hydroxytetrahydrobiopterin dehydratase activity"/>
    <property type="evidence" value="ECO:0007669"/>
    <property type="project" value="UniProtKB-EC"/>
</dbReference>
<name>A0A9P0QMV9_9ASCO</name>
<comment type="similarity">
    <text evidence="2">Belongs to the pterin-4-alpha-carbinolamine dehydratase family.</text>
</comment>
<protein>
    <recommendedName>
        <fullName evidence="3">4a-hydroxytetrahydrobiopterin dehydratase</fullName>
        <ecNumber evidence="3">4.2.1.96</ecNumber>
    </recommendedName>
    <alternativeName>
        <fullName evidence="5">4-alpha-hydroxy-tetrahydropterin dehydratase</fullName>
    </alternativeName>
</protein>
<dbReference type="CDD" id="cd00488">
    <property type="entry name" value="PCD_DCoH"/>
    <property type="match status" value="1"/>
</dbReference>
<gene>
    <name evidence="6" type="ORF">CLIB1423_04S03048</name>
</gene>
<proteinExistence type="inferred from homology"/>